<dbReference type="EMBL" id="JAAWWL010000002">
    <property type="protein sequence ID" value="NKI32254.1"/>
    <property type="molecule type" value="Genomic_DNA"/>
</dbReference>
<sequence length="366" mass="41160">MGIVSTTKLVVNKNNLQKTKVLEETYSDELAPNQVLFEVDTFSLTSNNITYGVLGEQLKYWQFFPAEEGYGIIPVWGFADVVVSNHPEVKVGQRFYGYYPMGTHLLVTAGRVSPFGFSDKTPHREGLASVYNFYSYTANDPSFTSETEALNALFRPLFTTSFLIDYHLVDENFFNATQIVITSASSKTAQALAFLLAERKKQHRLNINIVGLTSNTNLDFVKNLGWYDKVLPYDNLDQLNTNETFVVVDFTGNHNTQYQLQTTLGESLVYNCLVGLVDWQNLKGEKPLPKKGAIFFAPNHAAKRQQELGVAGFQQKIGIAWQQFINTIGSSLSVKEHHGAQELESVYKSMLNGKIDPQEGHMVRLQ</sequence>
<gene>
    <name evidence="1" type="ORF">HCU67_09900</name>
</gene>
<organism evidence="1 2">
    <name type="scientific">Croceivirga thetidis</name>
    <dbReference type="NCBI Taxonomy" id="2721623"/>
    <lineage>
        <taxon>Bacteria</taxon>
        <taxon>Pseudomonadati</taxon>
        <taxon>Bacteroidota</taxon>
        <taxon>Flavobacteriia</taxon>
        <taxon>Flavobacteriales</taxon>
        <taxon>Flavobacteriaceae</taxon>
        <taxon>Croceivirga</taxon>
    </lineage>
</organism>
<dbReference type="Pfam" id="PF11017">
    <property type="entry name" value="DUF2855"/>
    <property type="match status" value="1"/>
</dbReference>
<keyword evidence="2" id="KW-1185">Reference proteome</keyword>
<proteinExistence type="predicted"/>
<accession>A0ABX1GRP4</accession>
<dbReference type="RefSeq" id="WP_168552468.1">
    <property type="nucleotide sequence ID" value="NZ_JAAWWL010000002.1"/>
</dbReference>
<dbReference type="InterPro" id="IPR021276">
    <property type="entry name" value="DUF2855"/>
</dbReference>
<protein>
    <submittedName>
        <fullName evidence="1">DUF2855 family protein</fullName>
    </submittedName>
</protein>
<evidence type="ECO:0000313" key="2">
    <source>
        <dbReference type="Proteomes" id="UP000718451"/>
    </source>
</evidence>
<name>A0ABX1GRP4_9FLAO</name>
<reference evidence="1 2" key="1">
    <citation type="submission" date="2020-04" db="EMBL/GenBank/DDBJ databases">
        <authorList>
            <person name="Yoon J."/>
        </authorList>
    </citation>
    <scope>NUCLEOTIDE SEQUENCE [LARGE SCALE GENOMIC DNA]</scope>
    <source>
        <strain evidence="1 2">DJ-13</strain>
    </source>
</reference>
<comment type="caution">
    <text evidence="1">The sequence shown here is derived from an EMBL/GenBank/DDBJ whole genome shotgun (WGS) entry which is preliminary data.</text>
</comment>
<evidence type="ECO:0000313" key="1">
    <source>
        <dbReference type="EMBL" id="NKI32254.1"/>
    </source>
</evidence>
<dbReference type="Proteomes" id="UP000718451">
    <property type="component" value="Unassembled WGS sequence"/>
</dbReference>